<dbReference type="Proteomes" id="UP001162541">
    <property type="component" value="Chromosome 7"/>
</dbReference>
<dbReference type="EMBL" id="AP019872">
    <property type="protein sequence ID" value="BBN17851.1"/>
    <property type="molecule type" value="Genomic_DNA"/>
</dbReference>
<dbReference type="PANTHER" id="PTHR15371">
    <property type="entry name" value="TIM23"/>
    <property type="match status" value="1"/>
</dbReference>
<accession>A0A176WQ93</accession>
<keyword evidence="7" id="KW-1185">Reference proteome</keyword>
<dbReference type="GO" id="GO:0015171">
    <property type="term" value="F:amino acid transmembrane transporter activity"/>
    <property type="evidence" value="ECO:0007669"/>
    <property type="project" value="TreeGrafter"/>
</dbReference>
<dbReference type="GO" id="GO:0009707">
    <property type="term" value="C:chloroplast outer membrane"/>
    <property type="evidence" value="ECO:0007669"/>
    <property type="project" value="TreeGrafter"/>
</dbReference>
<evidence type="ECO:0000313" key="8">
    <source>
        <dbReference type="Proteomes" id="UP001162541"/>
    </source>
</evidence>
<proteinExistence type="predicted"/>
<reference evidence="8" key="3">
    <citation type="journal article" date="2020" name="Curr. Biol.">
        <title>Chromatin organization in early land plants reveals an ancestral association between H3K27me3, transposons, and constitutive heterochromatin.</title>
        <authorList>
            <person name="Montgomery S.A."/>
            <person name="Tanizawa Y."/>
            <person name="Galik B."/>
            <person name="Wang N."/>
            <person name="Ito T."/>
            <person name="Mochizuki T."/>
            <person name="Akimcheva S."/>
            <person name="Bowman J.L."/>
            <person name="Cognat V."/>
            <person name="Marechal-Drouard L."/>
            <person name="Ekker H."/>
            <person name="Hong S.F."/>
            <person name="Kohchi T."/>
            <person name="Lin S.S."/>
            <person name="Liu L.D."/>
            <person name="Nakamura Y."/>
            <person name="Valeeva L.R."/>
            <person name="Shakirov E.V."/>
            <person name="Shippen D.E."/>
            <person name="Wei W.L."/>
            <person name="Yagura M."/>
            <person name="Yamaoka S."/>
            <person name="Yamato K.T."/>
            <person name="Liu C."/>
            <person name="Berger F."/>
        </authorList>
    </citation>
    <scope>NUCLEOTIDE SEQUENCE [LARGE SCALE GENOMIC DNA]</scope>
    <source>
        <strain evidence="8">Tak-1</strain>
    </source>
</reference>
<keyword evidence="2" id="KW-0812">Transmembrane</keyword>
<keyword evidence="3" id="KW-1133">Transmembrane helix</keyword>
<evidence type="ECO:0000313" key="6">
    <source>
        <dbReference type="EMBL" id="OAE35290.1"/>
    </source>
</evidence>
<keyword evidence="4" id="KW-0472">Membrane</keyword>
<evidence type="ECO:0000256" key="3">
    <source>
        <dbReference type="ARBA" id="ARBA00022989"/>
    </source>
</evidence>
<reference evidence="5" key="2">
    <citation type="journal article" date="2019" name="Curr. Biol.">
        <title>Chromatin organization in early land plants reveals an ancestral association between H3K27me3, transposons, and constitutive heterochromatin.</title>
        <authorList>
            <person name="Montgomery S.A."/>
            <person name="Tanizawa Y."/>
            <person name="Galik B."/>
            <person name="Wang N."/>
            <person name="Ito T."/>
            <person name="Mochizuki T."/>
            <person name="Akimcheva S."/>
            <person name="Bowman J."/>
            <person name="Cognat V."/>
            <person name="Drouard L."/>
            <person name="Ekker H."/>
            <person name="Houng S."/>
            <person name="Kohchi T."/>
            <person name="Lin S."/>
            <person name="Liu L.D."/>
            <person name="Nakamura Y."/>
            <person name="Valeeva L.R."/>
            <person name="Shakirov E.V."/>
            <person name="Shippen D.E."/>
            <person name="Wei W."/>
            <person name="Yagura M."/>
            <person name="Yamaoka S."/>
            <person name="Yamato K.T."/>
            <person name="Liu C."/>
            <person name="Berger F."/>
        </authorList>
    </citation>
    <scope>NUCLEOTIDE SEQUENCE [LARGE SCALE GENOMIC DNA]</scope>
    <source>
        <strain evidence="5">Tak-1</strain>
    </source>
</reference>
<dbReference type="Pfam" id="PF02466">
    <property type="entry name" value="Tim17"/>
    <property type="match status" value="1"/>
</dbReference>
<evidence type="ECO:0000256" key="2">
    <source>
        <dbReference type="ARBA" id="ARBA00022692"/>
    </source>
</evidence>
<dbReference type="AlphaFoldDB" id="A0A176WQ93"/>
<comment type="subcellular location">
    <subcellularLocation>
        <location evidence="1">Membrane</location>
        <topology evidence="1">Multi-pass membrane protein</topology>
    </subcellularLocation>
</comment>
<organism evidence="6 7">
    <name type="scientific">Marchantia polymorpha subsp. ruderalis</name>
    <dbReference type="NCBI Taxonomy" id="1480154"/>
    <lineage>
        <taxon>Eukaryota</taxon>
        <taxon>Viridiplantae</taxon>
        <taxon>Streptophyta</taxon>
        <taxon>Embryophyta</taxon>
        <taxon>Marchantiophyta</taxon>
        <taxon>Marchantiopsida</taxon>
        <taxon>Marchantiidae</taxon>
        <taxon>Marchantiales</taxon>
        <taxon>Marchantiaceae</taxon>
        <taxon>Marchantia</taxon>
    </lineage>
</organism>
<dbReference type="GO" id="GO:0045037">
    <property type="term" value="P:protein import into chloroplast stroma"/>
    <property type="evidence" value="ECO:0007669"/>
    <property type="project" value="TreeGrafter"/>
</dbReference>
<reference evidence="6 7" key="1">
    <citation type="submission" date="2016-03" db="EMBL/GenBank/DDBJ databases">
        <title>Mechanisms controlling the formation of the plant cell surface in tip-growing cells are functionally conserved among land plants.</title>
        <authorList>
            <person name="Honkanen S."/>
            <person name="Jones V.A."/>
            <person name="Morieri G."/>
            <person name="Champion C."/>
            <person name="Hetherington A.J."/>
            <person name="Kelly S."/>
            <person name="Saint-Marcoux D."/>
            <person name="Proust H."/>
            <person name="Prescott H."/>
            <person name="Dolan L."/>
        </authorList>
    </citation>
    <scope>NUCLEOTIDE SEQUENCE [LARGE SCALE GENOMIC DNA]</scope>
    <source>
        <strain evidence="7">cv. Tak-1 and cv. Tak-2</strain>
        <tissue evidence="6">Whole gametophyte</tissue>
    </source>
</reference>
<dbReference type="InterPro" id="IPR045238">
    <property type="entry name" value="Tim23-like"/>
</dbReference>
<evidence type="ECO:0000313" key="7">
    <source>
        <dbReference type="Proteomes" id="UP000077202"/>
    </source>
</evidence>
<evidence type="ECO:0000313" key="5">
    <source>
        <dbReference type="EMBL" id="BBN17851.1"/>
    </source>
</evidence>
<protein>
    <submittedName>
        <fullName evidence="6">Uncharacterized protein</fullName>
    </submittedName>
</protein>
<evidence type="ECO:0000256" key="4">
    <source>
        <dbReference type="ARBA" id="ARBA00023136"/>
    </source>
</evidence>
<dbReference type="EMBL" id="LVLJ01000203">
    <property type="protein sequence ID" value="OAE35290.1"/>
    <property type="molecule type" value="Genomic_DNA"/>
</dbReference>
<name>A0A176WQ93_MARPO</name>
<gene>
    <name evidence="6" type="ORF">AXG93_392s1390</name>
    <name evidence="5" type="ORF">Mp_7g17400</name>
</gene>
<dbReference type="Proteomes" id="UP000077202">
    <property type="component" value="Unassembled WGS sequence"/>
</dbReference>
<evidence type="ECO:0000256" key="1">
    <source>
        <dbReference type="ARBA" id="ARBA00004141"/>
    </source>
</evidence>
<sequence length="147" mass="15922">MPRARVAHSFESPTVDVMIDMGHPFLNRTVDGFIKIGIVGAAHAGTQEIFGMLRKESVTKRDIEKGIKKMASEGVQWGVVAGIYTGMEYGMQQTRGRHDWKSAMLGGALTGALLTFGDSSYDKEKMLRSAITGGAIATAAEFLRILT</sequence>
<dbReference type="PANTHER" id="PTHR15371:SF2">
    <property type="entry name" value="OUTER ENVELOPE PORE PROTEIN 16-1, CHLOROPLASTIC"/>
    <property type="match status" value="1"/>
</dbReference>